<dbReference type="AlphaFoldDB" id="A0A1F7X4M1"/>
<dbReference type="EMBL" id="MGFQ01000024">
    <property type="protein sequence ID" value="OGM09245.1"/>
    <property type="molecule type" value="Genomic_DNA"/>
</dbReference>
<reference evidence="1 2" key="1">
    <citation type="journal article" date="2016" name="Nat. Commun.">
        <title>Thousands of microbial genomes shed light on interconnected biogeochemical processes in an aquifer system.</title>
        <authorList>
            <person name="Anantharaman K."/>
            <person name="Brown C.T."/>
            <person name="Hug L.A."/>
            <person name="Sharon I."/>
            <person name="Castelle C.J."/>
            <person name="Probst A.J."/>
            <person name="Thomas B.C."/>
            <person name="Singh A."/>
            <person name="Wilkins M.J."/>
            <person name="Karaoz U."/>
            <person name="Brodie E.L."/>
            <person name="Williams K.H."/>
            <person name="Hubbard S.S."/>
            <person name="Banfield J.F."/>
        </authorList>
    </citation>
    <scope>NUCLEOTIDE SEQUENCE [LARGE SCALE GENOMIC DNA]</scope>
</reference>
<evidence type="ECO:0000313" key="2">
    <source>
        <dbReference type="Proteomes" id="UP000176939"/>
    </source>
</evidence>
<organism evidence="1 2">
    <name type="scientific">Candidatus Woesebacteria bacterium RBG_13_36_22</name>
    <dbReference type="NCBI Taxonomy" id="1802478"/>
    <lineage>
        <taxon>Bacteria</taxon>
        <taxon>Candidatus Woeseibacteriota</taxon>
    </lineage>
</organism>
<comment type="caution">
    <text evidence="1">The sequence shown here is derived from an EMBL/GenBank/DDBJ whole genome shotgun (WGS) entry which is preliminary data.</text>
</comment>
<proteinExistence type="predicted"/>
<gene>
    <name evidence="1" type="ORF">A2Z67_04880</name>
</gene>
<evidence type="ECO:0000313" key="1">
    <source>
        <dbReference type="EMBL" id="OGM09245.1"/>
    </source>
</evidence>
<name>A0A1F7X4M1_9BACT</name>
<dbReference type="Proteomes" id="UP000176939">
    <property type="component" value="Unassembled WGS sequence"/>
</dbReference>
<protein>
    <submittedName>
        <fullName evidence="1">Uncharacterized protein</fullName>
    </submittedName>
</protein>
<sequence>MQTAPKTDKTLGIKKDWEYDKFRDVRKKAKLEEEMRYKKARKDKKVKFPKFKIGDEVVLSSGWDKTHFHLVAIIDCENSRHDSFSYYGIVKRTTDPKLTDRIGRLLKFNEANWWRTDYAPANIDNQSIKWTIVSEEKRSND</sequence>
<accession>A0A1F7X4M1</accession>